<dbReference type="Proteomes" id="UP001165122">
    <property type="component" value="Unassembled WGS sequence"/>
</dbReference>
<proteinExistence type="predicted"/>
<dbReference type="AlphaFoldDB" id="A0A9W7KVA4"/>
<comment type="caution">
    <text evidence="2">The sequence shown here is derived from an EMBL/GenBank/DDBJ whole genome shotgun (WGS) entry which is preliminary data.</text>
</comment>
<evidence type="ECO:0000313" key="2">
    <source>
        <dbReference type="EMBL" id="GMI12963.1"/>
    </source>
</evidence>
<evidence type="ECO:0000313" key="3">
    <source>
        <dbReference type="Proteomes" id="UP001165122"/>
    </source>
</evidence>
<name>A0A9W7KVA4_9STRA</name>
<accession>A0A9W7KVA4</accession>
<feature type="compositionally biased region" description="Low complexity" evidence="1">
    <location>
        <begin position="40"/>
        <end position="63"/>
    </location>
</feature>
<feature type="compositionally biased region" description="Polar residues" evidence="1">
    <location>
        <begin position="102"/>
        <end position="116"/>
    </location>
</feature>
<gene>
    <name evidence="2" type="ORF">TrLO_g11063</name>
</gene>
<sequence length="116" mass="12274">MLIARDSSTYERTRAPAKPAPVSDKSSANTVQGLRSATNPTSKSATKPTAKSASKSTTKPTSDSDSESQTTVNTLTVLHKPGRYNNRMSPAIITPELVVARNSRQLPSTSPTSGSR</sequence>
<protein>
    <submittedName>
        <fullName evidence="2">Uncharacterized protein</fullName>
    </submittedName>
</protein>
<evidence type="ECO:0000256" key="1">
    <source>
        <dbReference type="SAM" id="MobiDB-lite"/>
    </source>
</evidence>
<feature type="compositionally biased region" description="Polar residues" evidence="1">
    <location>
        <begin position="67"/>
        <end position="76"/>
    </location>
</feature>
<organism evidence="2 3">
    <name type="scientific">Triparma laevis f. longispina</name>
    <dbReference type="NCBI Taxonomy" id="1714387"/>
    <lineage>
        <taxon>Eukaryota</taxon>
        <taxon>Sar</taxon>
        <taxon>Stramenopiles</taxon>
        <taxon>Ochrophyta</taxon>
        <taxon>Bolidophyceae</taxon>
        <taxon>Parmales</taxon>
        <taxon>Triparmaceae</taxon>
        <taxon>Triparma</taxon>
    </lineage>
</organism>
<reference evidence="3" key="1">
    <citation type="journal article" date="2023" name="Commun. Biol.">
        <title>Genome analysis of Parmales, the sister group of diatoms, reveals the evolutionary specialization of diatoms from phago-mixotrophs to photoautotrophs.</title>
        <authorList>
            <person name="Ban H."/>
            <person name="Sato S."/>
            <person name="Yoshikawa S."/>
            <person name="Yamada K."/>
            <person name="Nakamura Y."/>
            <person name="Ichinomiya M."/>
            <person name="Sato N."/>
            <person name="Blanc-Mathieu R."/>
            <person name="Endo H."/>
            <person name="Kuwata A."/>
            <person name="Ogata H."/>
        </authorList>
    </citation>
    <scope>NUCLEOTIDE SEQUENCE [LARGE SCALE GENOMIC DNA]</scope>
    <source>
        <strain evidence="3">NIES 3700</strain>
    </source>
</reference>
<keyword evidence="3" id="KW-1185">Reference proteome</keyword>
<feature type="region of interest" description="Disordered" evidence="1">
    <location>
        <begin position="1"/>
        <end position="116"/>
    </location>
</feature>
<feature type="compositionally biased region" description="Polar residues" evidence="1">
    <location>
        <begin position="24"/>
        <end position="39"/>
    </location>
</feature>
<dbReference type="EMBL" id="BRXW01000184">
    <property type="protein sequence ID" value="GMI12963.1"/>
    <property type="molecule type" value="Genomic_DNA"/>
</dbReference>